<name>A0A2G5UKR7_9PELO</name>
<comment type="caution">
    <text evidence="2">The sequence shown here is derived from an EMBL/GenBank/DDBJ whole genome shotgun (WGS) entry which is preliminary data.</text>
</comment>
<feature type="region of interest" description="Disordered" evidence="1">
    <location>
        <begin position="1"/>
        <end position="23"/>
    </location>
</feature>
<evidence type="ECO:0000313" key="2">
    <source>
        <dbReference type="EMBL" id="PIC40134.1"/>
    </source>
</evidence>
<feature type="compositionally biased region" description="Low complexity" evidence="1">
    <location>
        <begin position="1"/>
        <end position="10"/>
    </location>
</feature>
<sequence>MEKPSRSGPTTKKRKTPRKSSFYELSLRRNKNISRRRQLGERQEYLEGAVFPCQHHARRDSLRAKLICNIVQLRQYTSITIRPHLQDVKGSKKTTVVPRCEGKGTSASPVQHSKGVIQWDERNITVKPEKRVSLTSTVSNLPKSIVKLMKETGIGKLDRTLELDKDKDTQTTTIHDVTSQQNKSPNQIRRAQKSTTSPPRIIEPIQRNSDSILAQPKKKAKKTLLSVYYPD</sequence>
<evidence type="ECO:0000313" key="3">
    <source>
        <dbReference type="Proteomes" id="UP000230233"/>
    </source>
</evidence>
<accession>A0A2G5UKR7</accession>
<dbReference type="EMBL" id="PDUG01000003">
    <property type="protein sequence ID" value="PIC40134.1"/>
    <property type="molecule type" value="Genomic_DNA"/>
</dbReference>
<dbReference type="AlphaFoldDB" id="A0A2G5UKR7"/>
<feature type="region of interest" description="Disordered" evidence="1">
    <location>
        <begin position="168"/>
        <end position="202"/>
    </location>
</feature>
<feature type="compositionally biased region" description="Polar residues" evidence="1">
    <location>
        <begin position="170"/>
        <end position="198"/>
    </location>
</feature>
<gene>
    <name evidence="2" type="primary">Cnig_chr_III.g11586</name>
    <name evidence="2" type="ORF">B9Z55_011586</name>
</gene>
<reference evidence="3" key="1">
    <citation type="submission" date="2017-10" db="EMBL/GenBank/DDBJ databases">
        <title>Rapid genome shrinkage in a self-fertile nematode reveals novel sperm competition proteins.</title>
        <authorList>
            <person name="Yin D."/>
            <person name="Schwarz E.M."/>
            <person name="Thomas C.G."/>
            <person name="Felde R.L."/>
            <person name="Korf I.F."/>
            <person name="Cutter A.D."/>
            <person name="Schartner C.M."/>
            <person name="Ralston E.J."/>
            <person name="Meyer B.J."/>
            <person name="Haag E.S."/>
        </authorList>
    </citation>
    <scope>NUCLEOTIDE SEQUENCE [LARGE SCALE GENOMIC DNA]</scope>
    <source>
        <strain evidence="3">JU1422</strain>
    </source>
</reference>
<keyword evidence="3" id="KW-1185">Reference proteome</keyword>
<evidence type="ECO:0000256" key="1">
    <source>
        <dbReference type="SAM" id="MobiDB-lite"/>
    </source>
</evidence>
<feature type="region of interest" description="Disordered" evidence="1">
    <location>
        <begin position="92"/>
        <end position="112"/>
    </location>
</feature>
<proteinExistence type="predicted"/>
<organism evidence="2 3">
    <name type="scientific">Caenorhabditis nigoni</name>
    <dbReference type="NCBI Taxonomy" id="1611254"/>
    <lineage>
        <taxon>Eukaryota</taxon>
        <taxon>Metazoa</taxon>
        <taxon>Ecdysozoa</taxon>
        <taxon>Nematoda</taxon>
        <taxon>Chromadorea</taxon>
        <taxon>Rhabditida</taxon>
        <taxon>Rhabditina</taxon>
        <taxon>Rhabditomorpha</taxon>
        <taxon>Rhabditoidea</taxon>
        <taxon>Rhabditidae</taxon>
        <taxon>Peloderinae</taxon>
        <taxon>Caenorhabditis</taxon>
    </lineage>
</organism>
<dbReference type="Proteomes" id="UP000230233">
    <property type="component" value="Chromosome III"/>
</dbReference>
<protein>
    <submittedName>
        <fullName evidence="2">Uncharacterized protein</fullName>
    </submittedName>
</protein>